<keyword evidence="2 3" id="KW-0520">NAD</keyword>
<dbReference type="InterPro" id="IPR001557">
    <property type="entry name" value="L-lactate/malate_DH"/>
</dbReference>
<dbReference type="PIRSF" id="PIRSF000102">
    <property type="entry name" value="Lac_mal_DH"/>
    <property type="match status" value="1"/>
</dbReference>
<evidence type="ECO:0000259" key="5">
    <source>
        <dbReference type="Pfam" id="PF00056"/>
    </source>
</evidence>
<evidence type="ECO:0000313" key="7">
    <source>
        <dbReference type="EMBL" id="KAG9252374.1"/>
    </source>
</evidence>
<dbReference type="Pfam" id="PF00056">
    <property type="entry name" value="Ldh_1_N"/>
    <property type="match status" value="1"/>
</dbReference>
<comment type="similarity">
    <text evidence="4">Belongs to the LDH/MDH superfamily.</text>
</comment>
<gene>
    <name evidence="7" type="ORF">F5Z01DRAFT_224736</name>
</gene>
<dbReference type="InterPro" id="IPR001236">
    <property type="entry name" value="Lactate/malate_DH_N"/>
</dbReference>
<proteinExistence type="inferred from homology"/>
<evidence type="ECO:0008006" key="9">
    <source>
        <dbReference type="Google" id="ProtNLM"/>
    </source>
</evidence>
<feature type="domain" description="Lactate/malate dehydrogenase C-terminal" evidence="6">
    <location>
        <begin position="149"/>
        <end position="304"/>
    </location>
</feature>
<evidence type="ECO:0000259" key="6">
    <source>
        <dbReference type="Pfam" id="PF02866"/>
    </source>
</evidence>
<keyword evidence="8" id="KW-1185">Reference proteome</keyword>
<dbReference type="InterPro" id="IPR022383">
    <property type="entry name" value="Lactate/malate_DH_C"/>
</dbReference>
<reference evidence="7" key="1">
    <citation type="journal article" date="2021" name="IMA Fungus">
        <title>Genomic characterization of three marine fungi, including Emericellopsis atlantica sp. nov. with signatures of a generalist lifestyle and marine biomass degradation.</title>
        <authorList>
            <person name="Hagestad O.C."/>
            <person name="Hou L."/>
            <person name="Andersen J.H."/>
            <person name="Hansen E.H."/>
            <person name="Altermark B."/>
            <person name="Li C."/>
            <person name="Kuhnert E."/>
            <person name="Cox R.J."/>
            <person name="Crous P.W."/>
            <person name="Spatafora J.W."/>
            <person name="Lail K."/>
            <person name="Amirebrahimi M."/>
            <person name="Lipzen A."/>
            <person name="Pangilinan J."/>
            <person name="Andreopoulos W."/>
            <person name="Hayes R.D."/>
            <person name="Ng V."/>
            <person name="Grigoriev I.V."/>
            <person name="Jackson S.A."/>
            <person name="Sutton T.D.S."/>
            <person name="Dobson A.D.W."/>
            <person name="Rama T."/>
        </authorList>
    </citation>
    <scope>NUCLEOTIDE SEQUENCE</scope>
    <source>
        <strain evidence="7">TS7</strain>
    </source>
</reference>
<dbReference type="GO" id="GO:0006089">
    <property type="term" value="P:lactate metabolic process"/>
    <property type="evidence" value="ECO:0007669"/>
    <property type="project" value="TreeGrafter"/>
</dbReference>
<dbReference type="Pfam" id="PF02866">
    <property type="entry name" value="Ldh_1_C"/>
    <property type="match status" value="1"/>
</dbReference>
<dbReference type="Proteomes" id="UP000887229">
    <property type="component" value="Unassembled WGS sequence"/>
</dbReference>
<dbReference type="GeneID" id="70289160"/>
<dbReference type="GO" id="GO:0004459">
    <property type="term" value="F:L-lactate dehydrogenase (NAD+) activity"/>
    <property type="evidence" value="ECO:0007669"/>
    <property type="project" value="TreeGrafter"/>
</dbReference>
<dbReference type="AlphaFoldDB" id="A0A9P8CM57"/>
<evidence type="ECO:0000256" key="3">
    <source>
        <dbReference type="PIRSR" id="PIRSR000102-3"/>
    </source>
</evidence>
<dbReference type="InterPro" id="IPR036291">
    <property type="entry name" value="NAD(P)-bd_dom_sf"/>
</dbReference>
<feature type="binding site" evidence="3">
    <location>
        <position position="99"/>
    </location>
    <ligand>
        <name>NAD(+)</name>
        <dbReference type="ChEBI" id="CHEBI:57540"/>
    </ligand>
</feature>
<dbReference type="Gene3D" id="3.90.110.10">
    <property type="entry name" value="Lactate dehydrogenase/glycoside hydrolase, family 4, C-terminal"/>
    <property type="match status" value="1"/>
</dbReference>
<dbReference type="InterPro" id="IPR015955">
    <property type="entry name" value="Lactate_DH/Glyco_Ohase_4_C"/>
</dbReference>
<evidence type="ECO:0000313" key="8">
    <source>
        <dbReference type="Proteomes" id="UP000887229"/>
    </source>
</evidence>
<organism evidence="7 8">
    <name type="scientific">Emericellopsis atlantica</name>
    <dbReference type="NCBI Taxonomy" id="2614577"/>
    <lineage>
        <taxon>Eukaryota</taxon>
        <taxon>Fungi</taxon>
        <taxon>Dikarya</taxon>
        <taxon>Ascomycota</taxon>
        <taxon>Pezizomycotina</taxon>
        <taxon>Sordariomycetes</taxon>
        <taxon>Hypocreomycetidae</taxon>
        <taxon>Hypocreales</taxon>
        <taxon>Bionectriaceae</taxon>
        <taxon>Emericellopsis</taxon>
    </lineage>
</organism>
<accession>A0A9P8CM57</accession>
<evidence type="ECO:0000256" key="2">
    <source>
        <dbReference type="ARBA" id="ARBA00023027"/>
    </source>
</evidence>
<dbReference type="PRINTS" id="PR00086">
    <property type="entry name" value="LLDHDRGNASE"/>
</dbReference>
<keyword evidence="1 4" id="KW-0560">Oxidoreductase</keyword>
<dbReference type="PANTHER" id="PTHR43128">
    <property type="entry name" value="L-2-HYDROXYCARBOXYLATE DEHYDROGENASE (NAD(P)(+))"/>
    <property type="match status" value="1"/>
</dbReference>
<dbReference type="RefSeq" id="XP_046116298.1">
    <property type="nucleotide sequence ID" value="XM_046258257.1"/>
</dbReference>
<evidence type="ECO:0000256" key="1">
    <source>
        <dbReference type="ARBA" id="ARBA00023002"/>
    </source>
</evidence>
<dbReference type="EMBL" id="MU251262">
    <property type="protein sequence ID" value="KAG9252374.1"/>
    <property type="molecule type" value="Genomic_DNA"/>
</dbReference>
<protein>
    <recommendedName>
        <fullName evidence="9">L-lactate dehydrogenase</fullName>
    </recommendedName>
</protein>
<dbReference type="SUPFAM" id="SSF56327">
    <property type="entry name" value="LDH C-terminal domain-like"/>
    <property type="match status" value="1"/>
</dbReference>
<evidence type="ECO:0000256" key="4">
    <source>
        <dbReference type="RuleBase" id="RU003369"/>
    </source>
</evidence>
<dbReference type="SUPFAM" id="SSF51735">
    <property type="entry name" value="NAD(P)-binding Rossmann-fold domains"/>
    <property type="match status" value="1"/>
</dbReference>
<feature type="binding site" evidence="3">
    <location>
        <position position="38"/>
    </location>
    <ligand>
        <name>NAD(+)</name>
        <dbReference type="ChEBI" id="CHEBI:57540"/>
    </ligand>
</feature>
<name>A0A9P8CM57_9HYPO</name>
<dbReference type="Gene3D" id="3.40.50.720">
    <property type="entry name" value="NAD(P)-binding Rossmann-like Domain"/>
    <property type="match status" value="1"/>
</dbReference>
<feature type="binding site" evidence="3">
    <location>
        <begin position="13"/>
        <end position="18"/>
    </location>
    <ligand>
        <name>NAD(+)</name>
        <dbReference type="ChEBI" id="CHEBI:57540"/>
    </ligand>
</feature>
<dbReference type="OrthoDB" id="6270329at2759"/>
<sequence length="309" mass="32683">MATKKVSSITIVGVGQVGGAVAYALILRSACDELLLVDNDVEQGYGQARDLSDAAYSSGSKTRVRLVSHREGSQSDIIVIAAASKHPMGETRLEHTHHNISIMRSIIDEMSPLRPDTVLLVISQPVDLLTSVALKLSKLPHNQVLGAGTYLESARLRGMVADKAHVSANSIDMYVLGVQGPQQVTAWSSATVGGVPLDKALPAGTIDKDKIATESAERSHKILLAKGSMPFGVGSVIASVCTSVLNDERKVRPISYYEADFGCCFSRLAAIGRQGVAASLPTALSESEMGQMVESAEGLADTLSRINDL</sequence>
<comment type="caution">
    <text evidence="7">The sequence shown here is derived from an EMBL/GenBank/DDBJ whole genome shotgun (WGS) entry which is preliminary data.</text>
</comment>
<feature type="domain" description="Lactate/malate dehydrogenase N-terminal" evidence="5">
    <location>
        <begin position="9"/>
        <end position="146"/>
    </location>
</feature>
<dbReference type="PANTHER" id="PTHR43128:SF16">
    <property type="entry name" value="L-LACTATE DEHYDROGENASE"/>
    <property type="match status" value="1"/>
</dbReference>